<name>A0A928V4V6_9GAMM</name>
<comment type="caution">
    <text evidence="2">The sequence shown here is derived from an EMBL/GenBank/DDBJ whole genome shotgun (WGS) entry which is preliminary data.</text>
</comment>
<proteinExistence type="predicted"/>
<feature type="region of interest" description="Disordered" evidence="1">
    <location>
        <begin position="30"/>
        <end position="68"/>
    </location>
</feature>
<gene>
    <name evidence="2" type="ORF">C4F51_05500</name>
</gene>
<keyword evidence="3" id="KW-1185">Reference proteome</keyword>
<sequence>MKKIVFFISVVTAFFILWIYQKSFTDNTPVATPNNHSLSATKGREAAPVSSDKKSLHDDVDVSTQSVSARGKPEQLLYSPLTEQDIEETRAWMEKRELDEYARNLYSSYDESVLTELADQGDVVAIKQLYHRSMQELMDASQVSGAEMTAAYIQWQQQLFDKVDKYVYSAILHGDRESLAHGERLFQRYSGAGFDPDTRAMTLDSLAFYEFANIRGDVILGHIGTEGATRQFERTHGPLQLSAAEKTAIQNRARQIHDEVENKRIELGLGPFDNSVSAWELKRVELMRQRQEGMD</sequence>
<dbReference type="AlphaFoldDB" id="A0A928V4V6"/>
<feature type="compositionally biased region" description="Basic and acidic residues" evidence="1">
    <location>
        <begin position="51"/>
        <end position="60"/>
    </location>
</feature>
<dbReference type="EMBL" id="PRDL01000001">
    <property type="protein sequence ID" value="MBE8716642.1"/>
    <property type="molecule type" value="Genomic_DNA"/>
</dbReference>
<dbReference type="RefSeq" id="WP_193907863.1">
    <property type="nucleotide sequence ID" value="NZ_PRDL01000001.1"/>
</dbReference>
<accession>A0A928V4V6</accession>
<dbReference type="Proteomes" id="UP000652567">
    <property type="component" value="Unassembled WGS sequence"/>
</dbReference>
<reference evidence="2" key="1">
    <citation type="submission" date="2018-07" db="EMBL/GenBank/DDBJ databases">
        <title>Genome assembly of strain Ka43.</title>
        <authorList>
            <person name="Kukolya J."/>
            <person name="Nagy I."/>
            <person name="Horvath B."/>
            <person name="Toth A."/>
        </authorList>
    </citation>
    <scope>NUCLEOTIDE SEQUENCE</scope>
    <source>
        <strain evidence="2">KB43</strain>
    </source>
</reference>
<evidence type="ECO:0000313" key="2">
    <source>
        <dbReference type="EMBL" id="MBE8716642.1"/>
    </source>
</evidence>
<evidence type="ECO:0000256" key="1">
    <source>
        <dbReference type="SAM" id="MobiDB-lite"/>
    </source>
</evidence>
<organism evidence="2 3">
    <name type="scientific">Cellvibrio polysaccharolyticus</name>
    <dbReference type="NCBI Taxonomy" id="2082724"/>
    <lineage>
        <taxon>Bacteria</taxon>
        <taxon>Pseudomonadati</taxon>
        <taxon>Pseudomonadota</taxon>
        <taxon>Gammaproteobacteria</taxon>
        <taxon>Cellvibrionales</taxon>
        <taxon>Cellvibrionaceae</taxon>
        <taxon>Cellvibrio</taxon>
    </lineage>
</organism>
<protein>
    <submittedName>
        <fullName evidence="2">Uncharacterized protein</fullName>
    </submittedName>
</protein>
<feature type="compositionally biased region" description="Polar residues" evidence="1">
    <location>
        <begin position="30"/>
        <end position="40"/>
    </location>
</feature>
<evidence type="ECO:0000313" key="3">
    <source>
        <dbReference type="Proteomes" id="UP000652567"/>
    </source>
</evidence>